<protein>
    <submittedName>
        <fullName evidence="1">Uncharacterized protein</fullName>
    </submittedName>
</protein>
<keyword evidence="2" id="KW-1185">Reference proteome</keyword>
<evidence type="ECO:0000313" key="1">
    <source>
        <dbReference type="EMBL" id="KZZ99534.1"/>
    </source>
</evidence>
<dbReference type="Proteomes" id="UP000078544">
    <property type="component" value="Unassembled WGS sequence"/>
</dbReference>
<gene>
    <name evidence="1" type="ORF">AAL_02106</name>
</gene>
<sequence length="419" mass="48035">MAMPYPEGEVFFKRSTLKIPEGKGENSWSFNPDNAKDFATHILVEYIYNRPCYHRYSRAYPIYSEASGEKYYHSSSFNIMFSKTLEPAETLAAHKPKGINIERTVRIDTLNSGTEYRDNVKGGPDKVTIMPVPIKGKDERYLWIDMLVPIRAIYLPLAQKVDSLDPDLCTYIMIDFRFRKGVEMMFEGFYPGWDSLDYRHGMNRVYNPDTMEEMVEKAPDTHPQHKPQPFSYKEGLGLQKGRTLMVDMRAAYNLLVLPRQLRSPEKGLYKPADPEDSIIRNYPDDFTTPFNKDAPYHDRALQILDYTKVISDHFGVDVVWQPYEYKEETSSLISQIFFLGVETGLNLIPVVGPLVSVGFSIFMEAVNDPEEFKKNNILKLGDDVLKDGVETAFEIAKNLPKRKGKAGVKVLKLATSYLP</sequence>
<dbReference type="STRING" id="1081109.A0A168F6H6"/>
<dbReference type="EMBL" id="AZGY01000003">
    <property type="protein sequence ID" value="KZZ99534.1"/>
    <property type="molecule type" value="Genomic_DNA"/>
</dbReference>
<evidence type="ECO:0000313" key="2">
    <source>
        <dbReference type="Proteomes" id="UP000078544"/>
    </source>
</evidence>
<dbReference type="AlphaFoldDB" id="A0A168F6H6"/>
<proteinExistence type="predicted"/>
<accession>A0A168F6H6</accession>
<organism evidence="1 2">
    <name type="scientific">Moelleriella libera RCEF 2490</name>
    <dbReference type="NCBI Taxonomy" id="1081109"/>
    <lineage>
        <taxon>Eukaryota</taxon>
        <taxon>Fungi</taxon>
        <taxon>Dikarya</taxon>
        <taxon>Ascomycota</taxon>
        <taxon>Pezizomycotina</taxon>
        <taxon>Sordariomycetes</taxon>
        <taxon>Hypocreomycetidae</taxon>
        <taxon>Hypocreales</taxon>
        <taxon>Clavicipitaceae</taxon>
        <taxon>Moelleriella</taxon>
    </lineage>
</organism>
<comment type="caution">
    <text evidence="1">The sequence shown here is derived from an EMBL/GenBank/DDBJ whole genome shotgun (WGS) entry which is preliminary data.</text>
</comment>
<dbReference type="OrthoDB" id="4770905at2759"/>
<name>A0A168F6H6_9HYPO</name>
<reference evidence="1 2" key="1">
    <citation type="journal article" date="2016" name="Genome Biol. Evol.">
        <title>Divergent and convergent evolution of fungal pathogenicity.</title>
        <authorList>
            <person name="Shang Y."/>
            <person name="Xiao G."/>
            <person name="Zheng P."/>
            <person name="Cen K."/>
            <person name="Zhan S."/>
            <person name="Wang C."/>
        </authorList>
    </citation>
    <scope>NUCLEOTIDE SEQUENCE [LARGE SCALE GENOMIC DNA]</scope>
    <source>
        <strain evidence="1 2">RCEF 2490</strain>
    </source>
</reference>